<dbReference type="AlphaFoldDB" id="A0AA38KZN6"/>
<organism evidence="1 2">
    <name type="scientific">Lentinula aff. detonsa</name>
    <dbReference type="NCBI Taxonomy" id="2804958"/>
    <lineage>
        <taxon>Eukaryota</taxon>
        <taxon>Fungi</taxon>
        <taxon>Dikarya</taxon>
        <taxon>Basidiomycota</taxon>
        <taxon>Agaricomycotina</taxon>
        <taxon>Agaricomycetes</taxon>
        <taxon>Agaricomycetidae</taxon>
        <taxon>Agaricales</taxon>
        <taxon>Marasmiineae</taxon>
        <taxon>Omphalotaceae</taxon>
        <taxon>Lentinula</taxon>
    </lineage>
</organism>
<gene>
    <name evidence="1" type="ORF">GGU10DRAFT_353106</name>
</gene>
<keyword evidence="2" id="KW-1185">Reference proteome</keyword>
<accession>A0AA38KZN6</accession>
<comment type="caution">
    <text evidence="1">The sequence shown here is derived from an EMBL/GenBank/DDBJ whole genome shotgun (WGS) entry which is preliminary data.</text>
</comment>
<dbReference type="Proteomes" id="UP001163798">
    <property type="component" value="Unassembled WGS sequence"/>
</dbReference>
<proteinExistence type="predicted"/>
<reference evidence="1" key="1">
    <citation type="submission" date="2022-08" db="EMBL/GenBank/DDBJ databases">
        <authorList>
            <consortium name="DOE Joint Genome Institute"/>
            <person name="Min B."/>
            <person name="Riley R."/>
            <person name="Sierra-Patev S."/>
            <person name="Naranjo-Ortiz M."/>
            <person name="Looney B."/>
            <person name="Konkel Z."/>
            <person name="Slot J.C."/>
            <person name="Sakamoto Y."/>
            <person name="Steenwyk J.L."/>
            <person name="Rokas A."/>
            <person name="Carro J."/>
            <person name="Camarero S."/>
            <person name="Ferreira P."/>
            <person name="Molpeceres G."/>
            <person name="Ruiz-Duenas F.J."/>
            <person name="Serrano A."/>
            <person name="Henrissat B."/>
            <person name="Drula E."/>
            <person name="Hughes K.W."/>
            <person name="Mata J.L."/>
            <person name="Ishikawa N.K."/>
            <person name="Vargas-Isla R."/>
            <person name="Ushijima S."/>
            <person name="Smith C.A."/>
            <person name="Ahrendt S."/>
            <person name="Andreopoulos W."/>
            <person name="He G."/>
            <person name="Labutti K."/>
            <person name="Lipzen A."/>
            <person name="Ng V."/>
            <person name="Sandor L."/>
            <person name="Barry K."/>
            <person name="Martinez A.T."/>
            <person name="Xiao Y."/>
            <person name="Gibbons J.G."/>
            <person name="Terashima K."/>
            <person name="Hibbett D.S."/>
            <person name="Grigoriev I.V."/>
        </authorList>
    </citation>
    <scope>NUCLEOTIDE SEQUENCE</scope>
    <source>
        <strain evidence="1">TFB10291</strain>
    </source>
</reference>
<name>A0AA38KZN6_9AGAR</name>
<dbReference type="EMBL" id="MU793326">
    <property type="protein sequence ID" value="KAJ3785993.1"/>
    <property type="molecule type" value="Genomic_DNA"/>
</dbReference>
<evidence type="ECO:0008006" key="3">
    <source>
        <dbReference type="Google" id="ProtNLM"/>
    </source>
</evidence>
<evidence type="ECO:0000313" key="2">
    <source>
        <dbReference type="Proteomes" id="UP001163798"/>
    </source>
</evidence>
<evidence type="ECO:0000313" key="1">
    <source>
        <dbReference type="EMBL" id="KAJ3785993.1"/>
    </source>
</evidence>
<sequence length="81" mass="8622">MITEDNRGKHGVLPGIKGHLNEQVFPQPHQFYPLCANHTNLTILVIPMYTTTQTPVSQANCGSSSCGCGASCGCKPGECKC</sequence>
<protein>
    <recommendedName>
        <fullName evidence="3">Metallothionein</fullName>
    </recommendedName>
</protein>